<organism evidence="1 2">
    <name type="scientific">Planoprotostelium fungivorum</name>
    <dbReference type="NCBI Taxonomy" id="1890364"/>
    <lineage>
        <taxon>Eukaryota</taxon>
        <taxon>Amoebozoa</taxon>
        <taxon>Evosea</taxon>
        <taxon>Variosea</taxon>
        <taxon>Cavosteliida</taxon>
        <taxon>Cavosteliaceae</taxon>
        <taxon>Planoprotostelium</taxon>
    </lineage>
</organism>
<dbReference type="AlphaFoldDB" id="A0A2P6NLH9"/>
<keyword evidence="2" id="KW-1185">Reference proteome</keyword>
<evidence type="ECO:0000313" key="1">
    <source>
        <dbReference type="EMBL" id="PRP84814.1"/>
    </source>
</evidence>
<accession>A0A2P6NLH9</accession>
<reference evidence="1 2" key="1">
    <citation type="journal article" date="2018" name="Genome Biol. Evol.">
        <title>Multiple Roots of Fruiting Body Formation in Amoebozoa.</title>
        <authorList>
            <person name="Hillmann F."/>
            <person name="Forbes G."/>
            <person name="Novohradska S."/>
            <person name="Ferling I."/>
            <person name="Riege K."/>
            <person name="Groth M."/>
            <person name="Westermann M."/>
            <person name="Marz M."/>
            <person name="Spaller T."/>
            <person name="Winckler T."/>
            <person name="Schaap P."/>
            <person name="Glockner G."/>
        </authorList>
    </citation>
    <scope>NUCLEOTIDE SEQUENCE [LARGE SCALE GENOMIC DNA]</scope>
    <source>
        <strain evidence="1 2">Jena</strain>
    </source>
</reference>
<proteinExistence type="predicted"/>
<sequence>MPEPVRHTLGLYVAYRTAPEFGFTDLQQKPIESRRWSMRYHLVEVFLDHQSRRIITQPRPKR</sequence>
<gene>
    <name evidence="1" type="ORF">PROFUN_07468</name>
</gene>
<dbReference type="InParanoid" id="A0A2P6NLH9"/>
<dbReference type="EMBL" id="MDYQ01000056">
    <property type="protein sequence ID" value="PRP84814.1"/>
    <property type="molecule type" value="Genomic_DNA"/>
</dbReference>
<name>A0A2P6NLH9_9EUKA</name>
<comment type="caution">
    <text evidence="1">The sequence shown here is derived from an EMBL/GenBank/DDBJ whole genome shotgun (WGS) entry which is preliminary data.</text>
</comment>
<evidence type="ECO:0000313" key="2">
    <source>
        <dbReference type="Proteomes" id="UP000241769"/>
    </source>
</evidence>
<protein>
    <submittedName>
        <fullName evidence="1">Uncharacterized protein</fullName>
    </submittedName>
</protein>
<dbReference type="Proteomes" id="UP000241769">
    <property type="component" value="Unassembled WGS sequence"/>
</dbReference>